<dbReference type="CDD" id="cd02933">
    <property type="entry name" value="OYE_like_FMN"/>
    <property type="match status" value="1"/>
</dbReference>
<protein>
    <submittedName>
        <fullName evidence="5">Alkene reductase</fullName>
    </submittedName>
</protein>
<dbReference type="InterPro" id="IPR045247">
    <property type="entry name" value="Oye-like"/>
</dbReference>
<accession>A0A5R9GTV0</accession>
<keyword evidence="3" id="KW-0560">Oxidoreductase</keyword>
<evidence type="ECO:0000313" key="5">
    <source>
        <dbReference type="EMBL" id="TLS68299.1"/>
    </source>
</evidence>
<dbReference type="GO" id="GO:0016628">
    <property type="term" value="F:oxidoreductase activity, acting on the CH-CH group of donors, NAD or NADP as acceptor"/>
    <property type="evidence" value="ECO:0007669"/>
    <property type="project" value="UniProtKB-ARBA"/>
</dbReference>
<dbReference type="GO" id="GO:0010181">
    <property type="term" value="F:FMN binding"/>
    <property type="evidence" value="ECO:0007669"/>
    <property type="project" value="InterPro"/>
</dbReference>
<dbReference type="FunFam" id="3.20.20.70:FF:000059">
    <property type="entry name" value="N-ethylmaleimide reductase, FMN-linked"/>
    <property type="match status" value="1"/>
</dbReference>
<comment type="caution">
    <text evidence="5">The sequence shown here is derived from an EMBL/GenBank/DDBJ whole genome shotgun (WGS) entry which is preliminary data.</text>
</comment>
<comment type="cofactor">
    <cofactor evidence="1">
        <name>FMN</name>
        <dbReference type="ChEBI" id="CHEBI:58210"/>
    </cofactor>
</comment>
<comment type="similarity">
    <text evidence="2">Belongs to the NADH:flavin oxidoreductase/NADH oxidase family.</text>
</comment>
<proteinExistence type="inferred from homology"/>
<dbReference type="Proteomes" id="UP000306585">
    <property type="component" value="Unassembled WGS sequence"/>
</dbReference>
<dbReference type="Gene3D" id="3.20.20.70">
    <property type="entry name" value="Aldolase class I"/>
    <property type="match status" value="1"/>
</dbReference>
<organism evidence="5 6">
    <name type="scientific">Mariprofundus erugo</name>
    <dbReference type="NCBI Taxonomy" id="2528639"/>
    <lineage>
        <taxon>Bacteria</taxon>
        <taxon>Pseudomonadati</taxon>
        <taxon>Pseudomonadota</taxon>
        <taxon>Candidatius Mariprofundia</taxon>
        <taxon>Mariprofundales</taxon>
        <taxon>Mariprofundaceae</taxon>
        <taxon>Mariprofundus</taxon>
    </lineage>
</organism>
<dbReference type="SUPFAM" id="SSF51395">
    <property type="entry name" value="FMN-linked oxidoreductases"/>
    <property type="match status" value="1"/>
</dbReference>
<reference evidence="5 6" key="1">
    <citation type="journal article" date="2019" name="Appl. Environ. Microbiol.">
        <title>Environmental Evidence and Genomic Insight of Iron-oxidizing Bacteria Preference Towards More Corrosion Resistant Stainless Steel at Higher Salinities.</title>
        <authorList>
            <person name="Garrison C.E."/>
            <person name="Price K.A."/>
            <person name="Field E.K."/>
        </authorList>
    </citation>
    <scope>NUCLEOTIDE SEQUENCE [LARGE SCALE GENOMIC DNA]</scope>
    <source>
        <strain evidence="5 6">P3</strain>
    </source>
</reference>
<evidence type="ECO:0000256" key="2">
    <source>
        <dbReference type="ARBA" id="ARBA00005979"/>
    </source>
</evidence>
<name>A0A5R9GTV0_9PROT</name>
<dbReference type="AlphaFoldDB" id="A0A5R9GTV0"/>
<feature type="domain" description="NADH:flavin oxidoreductase/NADH oxidase N-terminal" evidence="4">
    <location>
        <begin position="4"/>
        <end position="331"/>
    </location>
</feature>
<dbReference type="EMBL" id="VBRY01000003">
    <property type="protein sequence ID" value="TLS68299.1"/>
    <property type="molecule type" value="Genomic_DNA"/>
</dbReference>
<dbReference type="InterPro" id="IPR013785">
    <property type="entry name" value="Aldolase_TIM"/>
</dbReference>
<dbReference type="RefSeq" id="WP_138238634.1">
    <property type="nucleotide sequence ID" value="NZ_VBRY01000003.1"/>
</dbReference>
<dbReference type="PANTHER" id="PTHR22893:SF91">
    <property type="entry name" value="NADPH DEHYDROGENASE 2-RELATED"/>
    <property type="match status" value="1"/>
</dbReference>
<evidence type="ECO:0000259" key="4">
    <source>
        <dbReference type="Pfam" id="PF00724"/>
    </source>
</evidence>
<evidence type="ECO:0000313" key="6">
    <source>
        <dbReference type="Proteomes" id="UP000306585"/>
    </source>
</evidence>
<dbReference type="GO" id="GO:0005829">
    <property type="term" value="C:cytosol"/>
    <property type="evidence" value="ECO:0007669"/>
    <property type="project" value="TreeGrafter"/>
</dbReference>
<sequence>MTNLFSNFPLGEHTLGNRMVMAPMTRNRAPATIPTALMSEYYTQRAGAGLIITEGAQISEQAVGYPATPGIYLDSQVAGWRTITDAVHAKGSHIFVQLWHCGRISHPVFHGGELPVAPSAIKPAGQAFTAEGLKDFVTPRALTEQEIPGIIEQYRHAAAMAVDAGFDGVEIHAANGYLLDQFLRDGSNKRQDIYGGSIENRARLLLEVTKAVCDEIGAGKVGIRISPVNGFNDMQDSDPQALFNHVASALSALQPAYLHMVEVTMTGDSDQRVDMQEIRRHFAGCYIANGGYDKQRGDHAIATGQADLIAYGIPFLANPDLPERFRQDAPLNPVDQTTLYGGDAHGYTDYPALESQPA</sequence>
<evidence type="ECO:0000256" key="1">
    <source>
        <dbReference type="ARBA" id="ARBA00001917"/>
    </source>
</evidence>
<dbReference type="InterPro" id="IPR001155">
    <property type="entry name" value="OxRdtase_FMN_N"/>
</dbReference>
<dbReference type="OrthoDB" id="5297124at2"/>
<keyword evidence="6" id="KW-1185">Reference proteome</keyword>
<gene>
    <name evidence="5" type="ORF">FEF65_04720</name>
</gene>
<evidence type="ECO:0000256" key="3">
    <source>
        <dbReference type="ARBA" id="ARBA00023002"/>
    </source>
</evidence>
<dbReference type="Pfam" id="PF00724">
    <property type="entry name" value="Oxidored_FMN"/>
    <property type="match status" value="1"/>
</dbReference>
<dbReference type="PANTHER" id="PTHR22893">
    <property type="entry name" value="NADH OXIDOREDUCTASE-RELATED"/>
    <property type="match status" value="1"/>
</dbReference>